<dbReference type="Gene3D" id="1.20.1510.10">
    <property type="entry name" value="Cation efflux protein transmembrane domain"/>
    <property type="match status" value="1"/>
</dbReference>
<feature type="compositionally biased region" description="Basic and acidic residues" evidence="6">
    <location>
        <begin position="249"/>
        <end position="264"/>
    </location>
</feature>
<keyword evidence="10" id="KW-1185">Reference proteome</keyword>
<feature type="transmembrane region" description="Helical" evidence="7">
    <location>
        <begin position="76"/>
        <end position="94"/>
    </location>
</feature>
<dbReference type="GO" id="GO:0005886">
    <property type="term" value="C:plasma membrane"/>
    <property type="evidence" value="ECO:0007669"/>
    <property type="project" value="TreeGrafter"/>
</dbReference>
<dbReference type="PANTHER" id="PTHR11562:SF17">
    <property type="entry name" value="RE54080P-RELATED"/>
    <property type="match status" value="1"/>
</dbReference>
<dbReference type="GO" id="GO:0005385">
    <property type="term" value="F:zinc ion transmembrane transporter activity"/>
    <property type="evidence" value="ECO:0007669"/>
    <property type="project" value="TreeGrafter"/>
</dbReference>
<feature type="domain" description="Cation efflux protein transmembrane" evidence="8">
    <location>
        <begin position="11"/>
        <end position="221"/>
    </location>
</feature>
<evidence type="ECO:0000313" key="9">
    <source>
        <dbReference type="EMBL" id="GMH72275.1"/>
    </source>
</evidence>
<feature type="region of interest" description="Disordered" evidence="6">
    <location>
        <begin position="241"/>
        <end position="264"/>
    </location>
</feature>
<dbReference type="PANTHER" id="PTHR11562">
    <property type="entry name" value="CATION EFFLUX PROTEIN/ ZINC TRANSPORTER"/>
    <property type="match status" value="1"/>
</dbReference>
<name>A0A9W7EBS7_9STRA</name>
<evidence type="ECO:0000256" key="1">
    <source>
        <dbReference type="ARBA" id="ARBA00004141"/>
    </source>
</evidence>
<keyword evidence="3" id="KW-0864">Zinc transport</keyword>
<dbReference type="Pfam" id="PF01545">
    <property type="entry name" value="Cation_efflux"/>
    <property type="match status" value="1"/>
</dbReference>
<dbReference type="InterPro" id="IPR050681">
    <property type="entry name" value="CDF/SLC30A"/>
</dbReference>
<dbReference type="Proteomes" id="UP001165085">
    <property type="component" value="Unassembled WGS sequence"/>
</dbReference>
<comment type="caution">
    <text evidence="9">The sequence shown here is derived from an EMBL/GenBank/DDBJ whole genome shotgun (WGS) entry which is preliminary data.</text>
</comment>
<evidence type="ECO:0000256" key="5">
    <source>
        <dbReference type="ARBA" id="ARBA00023136"/>
    </source>
</evidence>
<comment type="subcellular location">
    <subcellularLocation>
        <location evidence="1">Membrane</location>
        <topology evidence="1">Multi-pass membrane protein</topology>
    </subcellularLocation>
</comment>
<reference evidence="10" key="1">
    <citation type="journal article" date="2023" name="Commun. Biol.">
        <title>Genome analysis of Parmales, the sister group of diatoms, reveals the evolutionary specialization of diatoms from phago-mixotrophs to photoautotrophs.</title>
        <authorList>
            <person name="Ban H."/>
            <person name="Sato S."/>
            <person name="Yoshikawa S."/>
            <person name="Yamada K."/>
            <person name="Nakamura Y."/>
            <person name="Ichinomiya M."/>
            <person name="Sato N."/>
            <person name="Blanc-Mathieu R."/>
            <person name="Endo H."/>
            <person name="Kuwata A."/>
            <person name="Ogata H."/>
        </authorList>
    </citation>
    <scope>NUCLEOTIDE SEQUENCE [LARGE SCALE GENOMIC DNA]</scope>
    <source>
        <strain evidence="10">NIES 3701</strain>
    </source>
</reference>
<evidence type="ECO:0000256" key="6">
    <source>
        <dbReference type="SAM" id="MobiDB-lite"/>
    </source>
</evidence>
<sequence>MAAFTSNTSLLLLSFLTFFTFSVLQTIFALLGNSSAMLGDSITMYIDSLTYLFNLLSERRKSSPSTPLQKLRLQTLSPSISIICLLTVSIYILFTALNTLLSPPPTPPDVNLSYMLLFGSINLLLDILNCFYYAKSSSIFGYNITKPCNNEEQGLGDDEDDGNMNMCSAYTHVFADTLRSLAVIIAAVVSESTDVRGDVADAWAAVIVSIVIFVTIIPLVKGLVNLWEVYKGLGEEDEHVLLGEEEEGMEMKEREKEDKEDNKV</sequence>
<dbReference type="InterPro" id="IPR058533">
    <property type="entry name" value="Cation_efflux_TM"/>
</dbReference>
<evidence type="ECO:0000256" key="4">
    <source>
        <dbReference type="ARBA" id="ARBA00022989"/>
    </source>
</evidence>
<dbReference type="InterPro" id="IPR002524">
    <property type="entry name" value="Cation_efflux"/>
</dbReference>
<evidence type="ECO:0000259" key="8">
    <source>
        <dbReference type="Pfam" id="PF01545"/>
    </source>
</evidence>
<evidence type="ECO:0000256" key="3">
    <source>
        <dbReference type="ARBA" id="ARBA00022906"/>
    </source>
</evidence>
<dbReference type="NCBIfam" id="TIGR01297">
    <property type="entry name" value="CDF"/>
    <property type="match status" value="1"/>
</dbReference>
<dbReference type="InterPro" id="IPR027469">
    <property type="entry name" value="Cation_efflux_TMD_sf"/>
</dbReference>
<organism evidence="9 10">
    <name type="scientific">Triparma strigata</name>
    <dbReference type="NCBI Taxonomy" id="1606541"/>
    <lineage>
        <taxon>Eukaryota</taxon>
        <taxon>Sar</taxon>
        <taxon>Stramenopiles</taxon>
        <taxon>Ochrophyta</taxon>
        <taxon>Bolidophyceae</taxon>
        <taxon>Parmales</taxon>
        <taxon>Triparmaceae</taxon>
        <taxon>Triparma</taxon>
    </lineage>
</organism>
<dbReference type="AlphaFoldDB" id="A0A9W7EBS7"/>
<dbReference type="OrthoDB" id="47927at2759"/>
<evidence type="ECO:0000256" key="7">
    <source>
        <dbReference type="SAM" id="Phobius"/>
    </source>
</evidence>
<keyword evidence="5 7" id="KW-0472">Membrane</keyword>
<keyword evidence="2 7" id="KW-0812">Transmembrane</keyword>
<feature type="transmembrane region" description="Helical" evidence="7">
    <location>
        <begin position="202"/>
        <end position="224"/>
    </location>
</feature>
<dbReference type="EMBL" id="BRXY01000155">
    <property type="protein sequence ID" value="GMH72275.1"/>
    <property type="molecule type" value="Genomic_DNA"/>
</dbReference>
<proteinExistence type="predicted"/>
<keyword evidence="3" id="KW-0813">Transport</keyword>
<protein>
    <recommendedName>
        <fullName evidence="8">Cation efflux protein transmembrane domain-containing protein</fullName>
    </recommendedName>
</protein>
<evidence type="ECO:0000256" key="2">
    <source>
        <dbReference type="ARBA" id="ARBA00022692"/>
    </source>
</evidence>
<keyword evidence="4 7" id="KW-1133">Transmembrane helix</keyword>
<accession>A0A9W7EBS7</accession>
<keyword evidence="3" id="KW-0862">Zinc</keyword>
<evidence type="ECO:0000313" key="10">
    <source>
        <dbReference type="Proteomes" id="UP001165085"/>
    </source>
</evidence>
<feature type="transmembrane region" description="Helical" evidence="7">
    <location>
        <begin position="114"/>
        <end position="134"/>
    </location>
</feature>
<gene>
    <name evidence="9" type="ORF">TrST_g2234</name>
</gene>
<dbReference type="SUPFAM" id="SSF161111">
    <property type="entry name" value="Cation efflux protein transmembrane domain-like"/>
    <property type="match status" value="1"/>
</dbReference>
<keyword evidence="3" id="KW-0406">Ion transport</keyword>